<dbReference type="InterPro" id="IPR036034">
    <property type="entry name" value="PDZ_sf"/>
</dbReference>
<comment type="caution">
    <text evidence="2">The sequence shown here is derived from an EMBL/GenBank/DDBJ whole genome shotgun (WGS) entry which is preliminary data.</text>
</comment>
<dbReference type="PATRIC" id="fig|157733.3.peg.3828"/>
<evidence type="ECO:0000313" key="3">
    <source>
        <dbReference type="Proteomes" id="UP000035996"/>
    </source>
</evidence>
<feature type="domain" description="Tail specific protease" evidence="1">
    <location>
        <begin position="185"/>
        <end position="400"/>
    </location>
</feature>
<evidence type="ECO:0000259" key="1">
    <source>
        <dbReference type="Pfam" id="PF03572"/>
    </source>
</evidence>
<dbReference type="GO" id="GO:0006508">
    <property type="term" value="P:proteolysis"/>
    <property type="evidence" value="ECO:0007669"/>
    <property type="project" value="InterPro"/>
</dbReference>
<dbReference type="Pfam" id="PF03572">
    <property type="entry name" value="Peptidase_S41"/>
    <property type="match status" value="1"/>
</dbReference>
<dbReference type="Gene3D" id="3.90.226.10">
    <property type="entry name" value="2-enoyl-CoA Hydratase, Chain A, domain 1"/>
    <property type="match status" value="1"/>
</dbReference>
<dbReference type="STRING" id="157733.AB986_07785"/>
<dbReference type="InterPro" id="IPR005151">
    <property type="entry name" value="Tail-specific_protease"/>
</dbReference>
<evidence type="ECO:0000313" key="2">
    <source>
        <dbReference type="EMBL" id="KMM39120.1"/>
    </source>
</evidence>
<dbReference type="InterPro" id="IPR029045">
    <property type="entry name" value="ClpP/crotonase-like_dom_sf"/>
</dbReference>
<dbReference type="RefSeq" id="WP_048310290.1">
    <property type="nucleotide sequence ID" value="NZ_LELK01000001.1"/>
</dbReference>
<proteinExistence type="predicted"/>
<dbReference type="Proteomes" id="UP000035996">
    <property type="component" value="Unassembled WGS sequence"/>
</dbReference>
<dbReference type="EMBL" id="LELK01000001">
    <property type="protein sequence ID" value="KMM39120.1"/>
    <property type="molecule type" value="Genomic_DNA"/>
</dbReference>
<sequence>MFVTIFDEIVQILHHDYAGCIDKKGWDSPHDYRNKINRLQDQGGLNNHTFVEFVEDYLLDFKDLHMSFRATNKAKEPTSYVGFTVRRYEDRLYIISSTEENRLKPGDCITALDGISISQLVETHKRRLMETQAERENWSPILTRYETAQVTDQEGQTFTLDLRNYEKEPYEADYSLKEVAPDTLLLTLTDFMNHHAISSLIDENSNLLKRCDHLIIDVRINKGGNDLAYFELLPYLFEGDEINLADFTTDRMLTNCTKRNVELRVEFLEKIRHSIQDENTLNQLNALICVLEENKGKGFVELTSTAIEDSLLIKTKEGPKNVILLTDVYCGSSGDSFVEVCKHSSKVTVVGRPTMGLNDYSNLAVRNWHDEFELWYPTSKLSRVEIGRGMSGKGIEPDLYIPWSKHHIHEDIDLQKAVELIIERNRLFLKS</sequence>
<dbReference type="SUPFAM" id="SSF52096">
    <property type="entry name" value="ClpP/crotonase"/>
    <property type="match status" value="1"/>
</dbReference>
<keyword evidence="3" id="KW-1185">Reference proteome</keyword>
<reference evidence="2" key="1">
    <citation type="submission" date="2015-06" db="EMBL/GenBank/DDBJ databases">
        <authorList>
            <person name="Liu B."/>
            <person name="Wang J."/>
            <person name="Zhu Y."/>
            <person name="Liu G."/>
            <person name="Chen Q."/>
            <person name="Zheng C."/>
            <person name="Che J."/>
            <person name="Ge C."/>
            <person name="Shi H."/>
            <person name="Pan Z."/>
            <person name="Liu X."/>
        </authorList>
    </citation>
    <scope>NUCLEOTIDE SEQUENCE [LARGE SCALE GENOMIC DNA]</scope>
    <source>
        <strain evidence="2">DSM 16346</strain>
    </source>
</reference>
<gene>
    <name evidence="2" type="ORF">AB986_07785</name>
</gene>
<dbReference type="AlphaFoldDB" id="A0A0J6D1A7"/>
<protein>
    <recommendedName>
        <fullName evidence="1">Tail specific protease domain-containing protein</fullName>
    </recommendedName>
</protein>
<name>A0A0J6D1A7_9BACL</name>
<dbReference type="GO" id="GO:0008236">
    <property type="term" value="F:serine-type peptidase activity"/>
    <property type="evidence" value="ECO:0007669"/>
    <property type="project" value="InterPro"/>
</dbReference>
<accession>A0A0J6D1A7</accession>
<dbReference type="SUPFAM" id="SSF50156">
    <property type="entry name" value="PDZ domain-like"/>
    <property type="match status" value="1"/>
</dbReference>
<organism evidence="2 3">
    <name type="scientific">Guptibacillus hwajinpoensis</name>
    <dbReference type="NCBI Taxonomy" id="208199"/>
    <lineage>
        <taxon>Bacteria</taxon>
        <taxon>Bacillati</taxon>
        <taxon>Bacillota</taxon>
        <taxon>Bacilli</taxon>
        <taxon>Bacillales</taxon>
        <taxon>Guptibacillaceae</taxon>
        <taxon>Guptibacillus</taxon>
    </lineage>
</organism>
<dbReference type="OrthoDB" id="2327485at2"/>